<name>A0A6J5QL38_9CAUD</name>
<proteinExistence type="predicted"/>
<evidence type="ECO:0000313" key="4">
    <source>
        <dbReference type="EMBL" id="CAB4215992.1"/>
    </source>
</evidence>
<evidence type="ECO:0000313" key="5">
    <source>
        <dbReference type="EMBL" id="CAB5230694.1"/>
    </source>
</evidence>
<accession>A0A6J5QL38</accession>
<evidence type="ECO:0000313" key="1">
    <source>
        <dbReference type="EMBL" id="CAB4175129.1"/>
    </source>
</evidence>
<protein>
    <submittedName>
        <fullName evidence="2">Uncharacterized protein</fullName>
    </submittedName>
</protein>
<evidence type="ECO:0000313" key="3">
    <source>
        <dbReference type="EMBL" id="CAB4193529.1"/>
    </source>
</evidence>
<dbReference type="InterPro" id="IPR057970">
    <property type="entry name" value="T5_p143"/>
</dbReference>
<reference evidence="2" key="1">
    <citation type="submission" date="2020-05" db="EMBL/GenBank/DDBJ databases">
        <authorList>
            <person name="Chiriac C."/>
            <person name="Salcher M."/>
            <person name="Ghai R."/>
            <person name="Kavagutti S V."/>
        </authorList>
    </citation>
    <scope>NUCLEOTIDE SEQUENCE</scope>
</reference>
<dbReference type="EMBL" id="LR797079">
    <property type="protein sequence ID" value="CAB4185320.1"/>
    <property type="molecule type" value="Genomic_DNA"/>
</dbReference>
<dbReference type="EMBL" id="LR797435">
    <property type="protein sequence ID" value="CAB4215992.1"/>
    <property type="molecule type" value="Genomic_DNA"/>
</dbReference>
<gene>
    <name evidence="2" type="ORF">UFOVP1123_51</name>
    <name evidence="3" type="ORF">UFOVP1239_99</name>
    <name evidence="4" type="ORF">UFOVP1484_55</name>
    <name evidence="5" type="ORF">UFOVP1577_61</name>
    <name evidence="1" type="ORF">UFOVP961_123</name>
</gene>
<dbReference type="Pfam" id="PF25747">
    <property type="entry name" value="T5_p143"/>
    <property type="match status" value="1"/>
</dbReference>
<dbReference type="EMBL" id="LR798422">
    <property type="protein sequence ID" value="CAB5230694.1"/>
    <property type="molecule type" value="Genomic_DNA"/>
</dbReference>
<organism evidence="2">
    <name type="scientific">uncultured Caudovirales phage</name>
    <dbReference type="NCBI Taxonomy" id="2100421"/>
    <lineage>
        <taxon>Viruses</taxon>
        <taxon>Duplodnaviria</taxon>
        <taxon>Heunggongvirae</taxon>
        <taxon>Uroviricota</taxon>
        <taxon>Caudoviricetes</taxon>
        <taxon>Peduoviridae</taxon>
        <taxon>Maltschvirus</taxon>
        <taxon>Maltschvirus maltsch</taxon>
    </lineage>
</organism>
<evidence type="ECO:0000313" key="2">
    <source>
        <dbReference type="EMBL" id="CAB4185320.1"/>
    </source>
</evidence>
<sequence length="494" mass="54124">MSIDAFTKTVKIHITDAWLKSIEANIISHTTEELRASQQVSGKTDLLLSGADLQNIYKTISGEDLDLTYANDLVKELTENKNIKARTSNQKIINRQGVVIDAYLFKNVGWDWITNKINVQLNKSEITSKAMAAGYKQAEDDYVIMETANLLSTSPDITKQEKDLVIDKIKNDAKRAGTLGYHFNKGHVIGIATKLSQEFRDKVRKMDGLADEERKAIIVVLDGYISKLEQDDITSANLPLGVTNKIYASYIKASSNYLVELQFAAPQQLAGSASSKIISELRSLFTLSEEDAGNILKNSPALGKALLTTQGSPSFLDLIAIDIASIIGTGKAAAKEYKIPKTLVAETTTKIIKPKSNKEAIAKLKKVQAKLKAVKSEPDKIISGSQINLSALQGLINQHLQNVISANMGDGSQRNILNYRTGRFAGSVKVDRMSESRAGMITAFYNYMKNPYATFAEGGAQEDPKSRNPKLLIAKSIREIAAIKVGNRLRAVAL</sequence>
<dbReference type="EMBL" id="LR797194">
    <property type="protein sequence ID" value="CAB4193529.1"/>
    <property type="molecule type" value="Genomic_DNA"/>
</dbReference>
<dbReference type="EMBL" id="LR796912">
    <property type="protein sequence ID" value="CAB4175129.1"/>
    <property type="molecule type" value="Genomic_DNA"/>
</dbReference>